<proteinExistence type="inferred from homology"/>
<organism evidence="3 4">
    <name type="scientific">Nesterenkonia sphaerica</name>
    <dbReference type="NCBI Taxonomy" id="1804988"/>
    <lineage>
        <taxon>Bacteria</taxon>
        <taxon>Bacillati</taxon>
        <taxon>Actinomycetota</taxon>
        <taxon>Actinomycetes</taxon>
        <taxon>Micrococcales</taxon>
        <taxon>Micrococcaceae</taxon>
        <taxon>Nesterenkonia</taxon>
    </lineage>
</organism>
<dbReference type="PANTHER" id="PTHR43022:SF1">
    <property type="entry name" value="PROTEIN SMF"/>
    <property type="match status" value="1"/>
</dbReference>
<sequence length="430" mass="45373">MDDTPAWAPESIRQARADLSRLIEPGDLLGSLTVSALGAEPALDLIRSGTGPSDRVQQQVGEAAETAGLTARQRKLAPALERWRTRRGQTGHRRMLDSLRRRGGGLLIPEDAAWPRQLHDLGAAQPVALWFRVAPGESDPYIEAPARLPHPARSVAVVGSREMTDYGAQVAWETARQLAAHGVSVVSGGAYGIDAAAHRGSLEGADEEQRPAVAVLAGGVDRLYPAGNERLLHAVMDRGIIFSEMAPGSAPTRHRFLQRNRLIAALAAATVVVEARWRSGALSTAHHAMDIGRPVGAVPGSVHSASSAGCHRLLRHTPAQLVTDAADVMELVAADAAGVLAAPDGHPAPEGASKPLGESATDGLGDIDRRIYDALPVRSATTPSRLSEVAGLPIPHIFGALTRLERKKLVRRTTAGWGRAGYHPAPQSSG</sequence>
<reference evidence="3 4" key="1">
    <citation type="submission" date="2019-05" db="EMBL/GenBank/DDBJ databases">
        <title>Nesterenkonia sp. GY239, isolated from the Southern Atlantic Ocean.</title>
        <authorList>
            <person name="Zhang G."/>
        </authorList>
    </citation>
    <scope>NUCLEOTIDE SEQUENCE [LARGE SCALE GENOMIC DNA]</scope>
    <source>
        <strain evidence="3 4">GY239</strain>
    </source>
</reference>
<comment type="similarity">
    <text evidence="1">Belongs to the DprA/Smf family.</text>
</comment>
<dbReference type="RefSeq" id="WP_138169108.1">
    <property type="nucleotide sequence ID" value="NZ_VAWA01000002.1"/>
</dbReference>
<gene>
    <name evidence="3" type="primary">dprA</name>
    <name evidence="3" type="ORF">FEF27_01725</name>
</gene>
<dbReference type="Proteomes" id="UP000306544">
    <property type="component" value="Unassembled WGS sequence"/>
</dbReference>
<name>A0A5R9AND8_9MICC</name>
<dbReference type="InterPro" id="IPR003488">
    <property type="entry name" value="DprA"/>
</dbReference>
<dbReference type="NCBIfam" id="TIGR00732">
    <property type="entry name" value="dprA"/>
    <property type="match status" value="1"/>
</dbReference>
<dbReference type="Gene3D" id="3.40.50.450">
    <property type="match status" value="1"/>
</dbReference>
<dbReference type="OrthoDB" id="9785707at2"/>
<dbReference type="AlphaFoldDB" id="A0A5R9AND8"/>
<dbReference type="InterPro" id="IPR057666">
    <property type="entry name" value="DrpA_SLOG"/>
</dbReference>
<dbReference type="EMBL" id="VAWA01000002">
    <property type="protein sequence ID" value="TLP79347.1"/>
    <property type="molecule type" value="Genomic_DNA"/>
</dbReference>
<protein>
    <submittedName>
        <fullName evidence="3">DNA-protecting protein DprA</fullName>
    </submittedName>
</protein>
<comment type="caution">
    <text evidence="3">The sequence shown here is derived from an EMBL/GenBank/DDBJ whole genome shotgun (WGS) entry which is preliminary data.</text>
</comment>
<feature type="domain" description="Smf/DprA SLOG" evidence="2">
    <location>
        <begin position="107"/>
        <end position="331"/>
    </location>
</feature>
<dbReference type="GO" id="GO:0009294">
    <property type="term" value="P:DNA-mediated transformation"/>
    <property type="evidence" value="ECO:0007669"/>
    <property type="project" value="InterPro"/>
</dbReference>
<evidence type="ECO:0000313" key="4">
    <source>
        <dbReference type="Proteomes" id="UP000306544"/>
    </source>
</evidence>
<evidence type="ECO:0000256" key="1">
    <source>
        <dbReference type="ARBA" id="ARBA00006525"/>
    </source>
</evidence>
<accession>A0A5R9AND8</accession>
<dbReference type="Pfam" id="PF02481">
    <property type="entry name" value="DNA_processg_A"/>
    <property type="match status" value="1"/>
</dbReference>
<dbReference type="SUPFAM" id="SSF102405">
    <property type="entry name" value="MCP/YpsA-like"/>
    <property type="match status" value="1"/>
</dbReference>
<dbReference type="PANTHER" id="PTHR43022">
    <property type="entry name" value="PROTEIN SMF"/>
    <property type="match status" value="1"/>
</dbReference>
<evidence type="ECO:0000259" key="2">
    <source>
        <dbReference type="Pfam" id="PF02481"/>
    </source>
</evidence>
<evidence type="ECO:0000313" key="3">
    <source>
        <dbReference type="EMBL" id="TLP79347.1"/>
    </source>
</evidence>
<keyword evidence="4" id="KW-1185">Reference proteome</keyword>
<dbReference type="SUPFAM" id="SSF46785">
    <property type="entry name" value="Winged helix' DNA-binding domain"/>
    <property type="match status" value="1"/>
</dbReference>
<dbReference type="InterPro" id="IPR036390">
    <property type="entry name" value="WH_DNA-bd_sf"/>
</dbReference>